<evidence type="ECO:0000313" key="1">
    <source>
        <dbReference type="EMBL" id="CAE0507457.1"/>
    </source>
</evidence>
<dbReference type="EMBL" id="HBIP01037306">
    <property type="protein sequence ID" value="CAE0507457.1"/>
    <property type="molecule type" value="Transcribed_RNA"/>
</dbReference>
<dbReference type="AlphaFoldDB" id="A0A7S3RAY3"/>
<reference evidence="1" key="1">
    <citation type="submission" date="2021-01" db="EMBL/GenBank/DDBJ databases">
        <authorList>
            <person name="Corre E."/>
            <person name="Pelletier E."/>
            <person name="Niang G."/>
            <person name="Scheremetjew M."/>
            <person name="Finn R."/>
            <person name="Kale V."/>
            <person name="Holt S."/>
            <person name="Cochrane G."/>
            <person name="Meng A."/>
            <person name="Brown T."/>
            <person name="Cohen L."/>
        </authorList>
    </citation>
    <scope>NUCLEOTIDE SEQUENCE</scope>
    <source>
        <strain evidence="1">CCMP1320</strain>
    </source>
</reference>
<accession>A0A7S3RAY3</accession>
<gene>
    <name evidence="1" type="ORF">DTER00134_LOCUS22534</name>
</gene>
<protein>
    <submittedName>
        <fullName evidence="1">Uncharacterized protein</fullName>
    </submittedName>
</protein>
<name>A0A7S3RAY3_DUNTE</name>
<proteinExistence type="predicted"/>
<sequence>MSFLKEYLGWKWSEGASDYDAKDLKAWNDYLQSAEKDRQRDRIISWRDFVTTDNATVSTEDPHYYRRTAGFVWRIKDESGKHKARNHSYLYNLELHGHKQYTRRDKKELEAMQQEVNARVATGQLGPLNPLEY</sequence>
<organism evidence="1">
    <name type="scientific">Dunaliella tertiolecta</name>
    <name type="common">Green alga</name>
    <dbReference type="NCBI Taxonomy" id="3047"/>
    <lineage>
        <taxon>Eukaryota</taxon>
        <taxon>Viridiplantae</taxon>
        <taxon>Chlorophyta</taxon>
        <taxon>core chlorophytes</taxon>
        <taxon>Chlorophyceae</taxon>
        <taxon>CS clade</taxon>
        <taxon>Chlamydomonadales</taxon>
        <taxon>Dunaliellaceae</taxon>
        <taxon>Dunaliella</taxon>
    </lineage>
</organism>